<comment type="function">
    <text evidence="2">Removes the phosphate from trehalose 6-phosphate to produce free trehalose.</text>
</comment>
<protein>
    <recommendedName>
        <fullName evidence="2">Trehalose 6-phosphate phosphatase</fullName>
        <ecNumber evidence="2">3.1.3.12</ecNumber>
    </recommendedName>
</protein>
<evidence type="ECO:0000256" key="1">
    <source>
        <dbReference type="ARBA" id="ARBA00022801"/>
    </source>
</evidence>
<gene>
    <name evidence="3" type="primary">otsB</name>
    <name evidence="3" type="ORF">ABU614_17540</name>
</gene>
<dbReference type="NCBIfam" id="TIGR00685">
    <property type="entry name" value="T6PP"/>
    <property type="match status" value="1"/>
</dbReference>
<dbReference type="SUPFAM" id="SSF56784">
    <property type="entry name" value="HAD-like"/>
    <property type="match status" value="1"/>
</dbReference>
<organism evidence="3">
    <name type="scientific">Lysobacter firmicutimachus</name>
    <dbReference type="NCBI Taxonomy" id="1792846"/>
    <lineage>
        <taxon>Bacteria</taxon>
        <taxon>Pseudomonadati</taxon>
        <taxon>Pseudomonadota</taxon>
        <taxon>Gammaproteobacteria</taxon>
        <taxon>Lysobacterales</taxon>
        <taxon>Lysobacteraceae</taxon>
        <taxon>Lysobacter</taxon>
    </lineage>
</organism>
<comment type="similarity">
    <text evidence="2">Belongs to the trehalose phosphatase family.</text>
</comment>
<dbReference type="EMBL" id="CP159925">
    <property type="protein sequence ID" value="XCO74167.1"/>
    <property type="molecule type" value="Genomic_DNA"/>
</dbReference>
<comment type="pathway">
    <text evidence="2">Glycan biosynthesis; trehalose biosynthesis.</text>
</comment>
<accession>A0AAU8MPF2</accession>
<reference evidence="3" key="1">
    <citation type="submission" date="2024-06" db="EMBL/GenBank/DDBJ databases">
        <authorList>
            <person name="Li S."/>
        </authorList>
    </citation>
    <scope>NUCLEOTIDE SEQUENCE</scope>
    <source>
        <strain evidence="3">SR10</strain>
    </source>
</reference>
<name>A0AAU8MPF2_9GAMM</name>
<keyword evidence="2" id="KW-0479">Metal-binding</keyword>
<keyword evidence="1 2" id="KW-0378">Hydrolase</keyword>
<dbReference type="InterPro" id="IPR003337">
    <property type="entry name" value="Trehalose_PPase"/>
</dbReference>
<comment type="cofactor">
    <cofactor evidence="2">
        <name>Mg(2+)</name>
        <dbReference type="ChEBI" id="CHEBI:18420"/>
    </cofactor>
</comment>
<sequence>MKAESSDSRYRPGPPPLQSDWALFLDVDGCLLEHAATPGQARAPAALGRRLCAIAQQLDGALALVSGRSIAALDQLFPDCGAVCIAGLHGLERRSGTARADAPAPPPALARLGREAQAMAERYPGICIELHGPCLNLHWRGAPQAATPLAAFADAALPRLPGYAAHHGAHGIEIRPTAADKGAAIRRFLDEPPFRGRRPVFAGDDVADERGFAVVNARRGISVLVGERDDSAARHALPDPGAVRRWLGVPAEARA</sequence>
<dbReference type="PANTHER" id="PTHR43768">
    <property type="entry name" value="TREHALOSE 6-PHOSPHATE PHOSPHATASE"/>
    <property type="match status" value="1"/>
</dbReference>
<dbReference type="GO" id="GO:0005992">
    <property type="term" value="P:trehalose biosynthetic process"/>
    <property type="evidence" value="ECO:0007669"/>
    <property type="project" value="InterPro"/>
</dbReference>
<dbReference type="Gene3D" id="3.30.70.1020">
    <property type="entry name" value="Trehalose-6-phosphate phosphatase related protein, domain 2"/>
    <property type="match status" value="1"/>
</dbReference>
<dbReference type="AlphaFoldDB" id="A0AAU8MPF2"/>
<dbReference type="EC" id="3.1.3.12" evidence="2"/>
<dbReference type="InterPro" id="IPR044651">
    <property type="entry name" value="OTSB-like"/>
</dbReference>
<dbReference type="InterPro" id="IPR036412">
    <property type="entry name" value="HAD-like_sf"/>
</dbReference>
<dbReference type="Gene3D" id="3.40.50.1000">
    <property type="entry name" value="HAD superfamily/HAD-like"/>
    <property type="match status" value="1"/>
</dbReference>
<dbReference type="RefSeq" id="WP_363797025.1">
    <property type="nucleotide sequence ID" value="NZ_CP159925.1"/>
</dbReference>
<keyword evidence="2" id="KW-0460">Magnesium</keyword>
<dbReference type="InterPro" id="IPR023214">
    <property type="entry name" value="HAD_sf"/>
</dbReference>
<dbReference type="PANTHER" id="PTHR43768:SF3">
    <property type="entry name" value="TREHALOSE 6-PHOSPHATE PHOSPHATASE"/>
    <property type="match status" value="1"/>
</dbReference>
<evidence type="ECO:0000256" key="2">
    <source>
        <dbReference type="RuleBase" id="RU361117"/>
    </source>
</evidence>
<proteinExistence type="inferred from homology"/>
<evidence type="ECO:0000313" key="3">
    <source>
        <dbReference type="EMBL" id="XCO74167.1"/>
    </source>
</evidence>
<comment type="catalytic activity">
    <reaction evidence="2">
        <text>alpha,alpha-trehalose 6-phosphate + H2O = alpha,alpha-trehalose + phosphate</text>
        <dbReference type="Rhea" id="RHEA:23420"/>
        <dbReference type="ChEBI" id="CHEBI:15377"/>
        <dbReference type="ChEBI" id="CHEBI:16551"/>
        <dbReference type="ChEBI" id="CHEBI:43474"/>
        <dbReference type="ChEBI" id="CHEBI:58429"/>
        <dbReference type="EC" id="3.1.3.12"/>
    </reaction>
</comment>
<dbReference type="GO" id="GO:0046872">
    <property type="term" value="F:metal ion binding"/>
    <property type="evidence" value="ECO:0007669"/>
    <property type="project" value="UniProtKB-KW"/>
</dbReference>
<dbReference type="GO" id="GO:0004805">
    <property type="term" value="F:trehalose-phosphatase activity"/>
    <property type="evidence" value="ECO:0007669"/>
    <property type="project" value="UniProtKB-EC"/>
</dbReference>
<dbReference type="Pfam" id="PF02358">
    <property type="entry name" value="Trehalose_PPase"/>
    <property type="match status" value="1"/>
</dbReference>